<dbReference type="GO" id="GO:0034247">
    <property type="term" value="P:snoRNA splicing"/>
    <property type="evidence" value="ECO:0007669"/>
    <property type="project" value="TreeGrafter"/>
</dbReference>
<protein>
    <submittedName>
        <fullName evidence="1">Uncharacterized protein</fullName>
    </submittedName>
</protein>
<dbReference type="GO" id="GO:0005684">
    <property type="term" value="C:U2-type spliceosomal complex"/>
    <property type="evidence" value="ECO:0007669"/>
    <property type="project" value="TreeGrafter"/>
</dbReference>
<dbReference type="PANTHER" id="PTHR12930:SF0">
    <property type="entry name" value="RING FINGER PROTEIN 113B"/>
    <property type="match status" value="1"/>
</dbReference>
<reference evidence="1" key="1">
    <citation type="submission" date="2014-11" db="EMBL/GenBank/DDBJ databases">
        <authorList>
            <person name="Amaro Gonzalez C."/>
        </authorList>
    </citation>
    <scope>NUCLEOTIDE SEQUENCE</scope>
</reference>
<name>A0A0E9XD97_ANGAN</name>
<reference evidence="1" key="2">
    <citation type="journal article" date="2015" name="Fish Shellfish Immunol.">
        <title>Early steps in the European eel (Anguilla anguilla)-Vibrio vulnificus interaction in the gills: Role of the RtxA13 toxin.</title>
        <authorList>
            <person name="Callol A."/>
            <person name="Pajuelo D."/>
            <person name="Ebbesson L."/>
            <person name="Teles M."/>
            <person name="MacKenzie S."/>
            <person name="Amaro C."/>
        </authorList>
    </citation>
    <scope>NUCLEOTIDE SEQUENCE</scope>
</reference>
<sequence>MGATAVYELDTERDKDAQAIFERSQKIQEELVGKEDDKIYRGMNNYHKFINPKTPPWETLPPAWSERAPFGLRST</sequence>
<proteinExistence type="predicted"/>
<dbReference type="PANTHER" id="PTHR12930">
    <property type="entry name" value="ZINC FINGER PROTEIN 183"/>
    <property type="match status" value="1"/>
</dbReference>
<dbReference type="InterPro" id="IPR039971">
    <property type="entry name" value="CWC24-like"/>
</dbReference>
<organism evidence="1">
    <name type="scientific">Anguilla anguilla</name>
    <name type="common">European freshwater eel</name>
    <name type="synonym">Muraena anguilla</name>
    <dbReference type="NCBI Taxonomy" id="7936"/>
    <lineage>
        <taxon>Eukaryota</taxon>
        <taxon>Metazoa</taxon>
        <taxon>Chordata</taxon>
        <taxon>Craniata</taxon>
        <taxon>Vertebrata</taxon>
        <taxon>Euteleostomi</taxon>
        <taxon>Actinopterygii</taxon>
        <taxon>Neopterygii</taxon>
        <taxon>Teleostei</taxon>
        <taxon>Anguilliformes</taxon>
        <taxon>Anguillidae</taxon>
        <taxon>Anguilla</taxon>
    </lineage>
</organism>
<dbReference type="AlphaFoldDB" id="A0A0E9XD97"/>
<dbReference type="EMBL" id="GBXM01008792">
    <property type="protein sequence ID" value="JAH99785.1"/>
    <property type="molecule type" value="Transcribed_RNA"/>
</dbReference>
<evidence type="ECO:0000313" key="1">
    <source>
        <dbReference type="EMBL" id="JAH99785.1"/>
    </source>
</evidence>
<accession>A0A0E9XD97</accession>